<dbReference type="PANTHER" id="PTHR43643:SF6">
    <property type="entry name" value="HISTIDINOL-PHOSPHATE AMINOTRANSFERASE"/>
    <property type="match status" value="1"/>
</dbReference>
<evidence type="ECO:0000259" key="12">
    <source>
        <dbReference type="Pfam" id="PF00155"/>
    </source>
</evidence>
<dbReference type="SUPFAM" id="SSF53383">
    <property type="entry name" value="PLP-dependent transferases"/>
    <property type="match status" value="1"/>
</dbReference>
<evidence type="ECO:0000256" key="3">
    <source>
        <dbReference type="ARBA" id="ARBA00007970"/>
    </source>
</evidence>
<keyword evidence="8 11" id="KW-0663">Pyridoxal phosphate</keyword>
<accession>A0A1H8MHL6</accession>
<gene>
    <name evidence="11" type="primary">hisC</name>
    <name evidence="13" type="ORF">SAMN04488103_11349</name>
</gene>
<dbReference type="InterPro" id="IPR004839">
    <property type="entry name" value="Aminotransferase_I/II_large"/>
</dbReference>
<comment type="cofactor">
    <cofactor evidence="1 11">
        <name>pyridoxal 5'-phosphate</name>
        <dbReference type="ChEBI" id="CHEBI:597326"/>
    </cofactor>
</comment>
<dbReference type="PANTHER" id="PTHR43643">
    <property type="entry name" value="HISTIDINOL-PHOSPHATE AMINOTRANSFERASE 2"/>
    <property type="match status" value="1"/>
</dbReference>
<dbReference type="InterPro" id="IPR015421">
    <property type="entry name" value="PyrdxlP-dep_Trfase_major"/>
</dbReference>
<comment type="similarity">
    <text evidence="3 11">Belongs to the class-II pyridoxal-phosphate-dependent aminotransferase family. Histidinol-phosphate aminotransferase subfamily.</text>
</comment>
<dbReference type="Pfam" id="PF00155">
    <property type="entry name" value="Aminotran_1_2"/>
    <property type="match status" value="1"/>
</dbReference>
<keyword evidence="7 11" id="KW-0808">Transferase</keyword>
<dbReference type="RefSeq" id="WP_091303418.1">
    <property type="nucleotide sequence ID" value="NZ_FOCE01000013.1"/>
</dbReference>
<dbReference type="InterPro" id="IPR015422">
    <property type="entry name" value="PyrdxlP-dep_Trfase_small"/>
</dbReference>
<comment type="subunit">
    <text evidence="4 11">Homodimer.</text>
</comment>
<evidence type="ECO:0000256" key="6">
    <source>
        <dbReference type="ARBA" id="ARBA00022605"/>
    </source>
</evidence>
<dbReference type="CDD" id="cd00609">
    <property type="entry name" value="AAT_like"/>
    <property type="match status" value="1"/>
</dbReference>
<evidence type="ECO:0000256" key="9">
    <source>
        <dbReference type="ARBA" id="ARBA00023102"/>
    </source>
</evidence>
<keyword evidence="14" id="KW-1185">Reference proteome</keyword>
<dbReference type="GO" id="GO:0004400">
    <property type="term" value="F:histidinol-phosphate transaminase activity"/>
    <property type="evidence" value="ECO:0007669"/>
    <property type="project" value="UniProtKB-UniRule"/>
</dbReference>
<keyword evidence="9 11" id="KW-0368">Histidine biosynthesis</keyword>
<dbReference type="InterPro" id="IPR001917">
    <property type="entry name" value="Aminotrans_II_pyridoxalP_BS"/>
</dbReference>
<dbReference type="InterPro" id="IPR005861">
    <property type="entry name" value="HisP_aminotrans"/>
</dbReference>
<evidence type="ECO:0000256" key="4">
    <source>
        <dbReference type="ARBA" id="ARBA00011738"/>
    </source>
</evidence>
<dbReference type="HAMAP" id="MF_01023">
    <property type="entry name" value="HisC_aminotrans_2"/>
    <property type="match status" value="1"/>
</dbReference>
<name>A0A1H8MHL6_9RHOB</name>
<evidence type="ECO:0000313" key="13">
    <source>
        <dbReference type="EMBL" id="SEO16656.1"/>
    </source>
</evidence>
<dbReference type="EMBL" id="FOCE01000013">
    <property type="protein sequence ID" value="SEO16656.1"/>
    <property type="molecule type" value="Genomic_DNA"/>
</dbReference>
<dbReference type="OrthoDB" id="9809616at2"/>
<evidence type="ECO:0000256" key="10">
    <source>
        <dbReference type="ARBA" id="ARBA00047481"/>
    </source>
</evidence>
<evidence type="ECO:0000256" key="8">
    <source>
        <dbReference type="ARBA" id="ARBA00022898"/>
    </source>
</evidence>
<dbReference type="GO" id="GO:0000105">
    <property type="term" value="P:L-histidine biosynthetic process"/>
    <property type="evidence" value="ECO:0007669"/>
    <property type="project" value="UniProtKB-UniRule"/>
</dbReference>
<dbReference type="Gene3D" id="3.90.1150.10">
    <property type="entry name" value="Aspartate Aminotransferase, domain 1"/>
    <property type="match status" value="1"/>
</dbReference>
<evidence type="ECO:0000256" key="1">
    <source>
        <dbReference type="ARBA" id="ARBA00001933"/>
    </source>
</evidence>
<protein>
    <recommendedName>
        <fullName evidence="11">Histidinol-phosphate aminotransferase</fullName>
        <ecNumber evidence="11">2.6.1.9</ecNumber>
    </recommendedName>
    <alternativeName>
        <fullName evidence="11">Imidazole acetol-phosphate transaminase</fullName>
    </alternativeName>
</protein>
<proteinExistence type="inferred from homology"/>
<evidence type="ECO:0000313" key="14">
    <source>
        <dbReference type="Proteomes" id="UP000198761"/>
    </source>
</evidence>
<dbReference type="Proteomes" id="UP000198761">
    <property type="component" value="Unassembled WGS sequence"/>
</dbReference>
<keyword evidence="6 11" id="KW-0028">Amino-acid biosynthesis</keyword>
<evidence type="ECO:0000256" key="7">
    <source>
        <dbReference type="ARBA" id="ARBA00022679"/>
    </source>
</evidence>
<feature type="modified residue" description="N6-(pyridoxal phosphate)lysine" evidence="11">
    <location>
        <position position="231"/>
    </location>
</feature>
<sequence>MTTPSSAALIRAEIAALPDYNAGLALDQFRARYGRDALAKVDSNENPFGPSPAAIEQIRAAAAGVGRYPDAGDTALRHAIAARTGRDADTVILGNGSEDLIGAVYRAILRPGDRVVTICPSFGLHEFGALSLGAVVEKVPFPADWQFPVDGLIHAMAQPVRILIFSSPSNPAGPAIAPHELVRLLAAVPEGTLIVFDEAYREYLSGDLAFEATELLDRAGHAWISLRTFSKAYGLAGARVGYGLCSDSGMARALRKTRNPFAVNALAGVAALAALADDAHLHRTTAHIRAERDRVTAALTAMGVEVAPTQGNFLFFKTGQPSTELAEALRHHGVLIKGWQESPFLDWARVTIALAEENDSFLSALSRVL</sequence>
<evidence type="ECO:0000256" key="2">
    <source>
        <dbReference type="ARBA" id="ARBA00005011"/>
    </source>
</evidence>
<dbReference type="Gene3D" id="3.40.640.10">
    <property type="entry name" value="Type I PLP-dependent aspartate aminotransferase-like (Major domain)"/>
    <property type="match status" value="1"/>
</dbReference>
<feature type="domain" description="Aminotransferase class I/classII large" evidence="12">
    <location>
        <begin position="41"/>
        <end position="358"/>
    </location>
</feature>
<comment type="pathway">
    <text evidence="2 11">Amino-acid biosynthesis; L-histidine biosynthesis; L-histidine from 5-phospho-alpha-D-ribose 1-diphosphate: step 7/9.</text>
</comment>
<dbReference type="InterPro" id="IPR015424">
    <property type="entry name" value="PyrdxlP-dep_Trfase"/>
</dbReference>
<evidence type="ECO:0000256" key="11">
    <source>
        <dbReference type="HAMAP-Rule" id="MF_01023"/>
    </source>
</evidence>
<dbReference type="STRING" id="933059.SAMN04488103_11349"/>
<dbReference type="EC" id="2.6.1.9" evidence="11"/>
<comment type="catalytic activity">
    <reaction evidence="10 11">
        <text>L-histidinol phosphate + 2-oxoglutarate = 3-(imidazol-4-yl)-2-oxopropyl phosphate + L-glutamate</text>
        <dbReference type="Rhea" id="RHEA:23744"/>
        <dbReference type="ChEBI" id="CHEBI:16810"/>
        <dbReference type="ChEBI" id="CHEBI:29985"/>
        <dbReference type="ChEBI" id="CHEBI:57766"/>
        <dbReference type="ChEBI" id="CHEBI:57980"/>
        <dbReference type="EC" id="2.6.1.9"/>
    </reaction>
</comment>
<dbReference type="UniPathway" id="UPA00031">
    <property type="reaction ID" value="UER00012"/>
</dbReference>
<dbReference type="AlphaFoldDB" id="A0A1H8MHL6"/>
<evidence type="ECO:0000256" key="5">
    <source>
        <dbReference type="ARBA" id="ARBA00022576"/>
    </source>
</evidence>
<keyword evidence="5 11" id="KW-0032">Aminotransferase</keyword>
<organism evidence="13 14">
    <name type="scientific">Gemmobacter aquatilis</name>
    <dbReference type="NCBI Taxonomy" id="933059"/>
    <lineage>
        <taxon>Bacteria</taxon>
        <taxon>Pseudomonadati</taxon>
        <taxon>Pseudomonadota</taxon>
        <taxon>Alphaproteobacteria</taxon>
        <taxon>Rhodobacterales</taxon>
        <taxon>Paracoccaceae</taxon>
        <taxon>Gemmobacter</taxon>
    </lineage>
</organism>
<dbReference type="PROSITE" id="PS00599">
    <property type="entry name" value="AA_TRANSFER_CLASS_2"/>
    <property type="match status" value="1"/>
</dbReference>
<dbReference type="GO" id="GO:0030170">
    <property type="term" value="F:pyridoxal phosphate binding"/>
    <property type="evidence" value="ECO:0007669"/>
    <property type="project" value="InterPro"/>
</dbReference>
<reference evidence="13 14" key="1">
    <citation type="submission" date="2016-10" db="EMBL/GenBank/DDBJ databases">
        <authorList>
            <person name="de Groot N.N."/>
        </authorList>
    </citation>
    <scope>NUCLEOTIDE SEQUENCE [LARGE SCALE GENOMIC DNA]</scope>
    <source>
        <strain evidence="13 14">DSM 3857</strain>
    </source>
</reference>
<dbReference type="InterPro" id="IPR050106">
    <property type="entry name" value="HistidinolP_aminotransfase"/>
</dbReference>